<dbReference type="GO" id="GO:0006935">
    <property type="term" value="P:chemotaxis"/>
    <property type="evidence" value="ECO:0007669"/>
    <property type="project" value="UniProtKB-UniRule"/>
</dbReference>
<dbReference type="OrthoDB" id="1524092at2"/>
<evidence type="ECO:0000259" key="5">
    <source>
        <dbReference type="PROSITE" id="PS50122"/>
    </source>
</evidence>
<reference evidence="6 7" key="1">
    <citation type="submission" date="2018-04" db="EMBL/GenBank/DDBJ databases">
        <title>Genome sequencing of Flavobacterium sp. HYN0059.</title>
        <authorList>
            <person name="Yi H."/>
            <person name="Baek C."/>
        </authorList>
    </citation>
    <scope>NUCLEOTIDE SEQUENCE [LARGE SCALE GENOMIC DNA]</scope>
    <source>
        <strain evidence="6 7">HYN0059</strain>
    </source>
</reference>
<organism evidence="6 7">
    <name type="scientific">Flavobacterium album</name>
    <dbReference type="NCBI Taxonomy" id="2175091"/>
    <lineage>
        <taxon>Bacteria</taxon>
        <taxon>Pseudomonadati</taxon>
        <taxon>Bacteroidota</taxon>
        <taxon>Flavobacteriia</taxon>
        <taxon>Flavobacteriales</taxon>
        <taxon>Flavobacteriaceae</taxon>
        <taxon>Flavobacterium</taxon>
    </lineage>
</organism>
<evidence type="ECO:0000313" key="7">
    <source>
        <dbReference type="Proteomes" id="UP000244929"/>
    </source>
</evidence>
<accession>A0A2S1QZR2</accession>
<dbReference type="RefSeq" id="WP_108778491.1">
    <property type="nucleotide sequence ID" value="NZ_CP029186.1"/>
</dbReference>
<dbReference type="Proteomes" id="UP000244929">
    <property type="component" value="Chromosome"/>
</dbReference>
<evidence type="ECO:0000256" key="3">
    <source>
        <dbReference type="ARBA" id="ARBA00048267"/>
    </source>
</evidence>
<protein>
    <recommendedName>
        <fullName evidence="2">protein-glutamate methylesterase</fullName>
        <ecNumber evidence="2">3.1.1.61</ecNumber>
    </recommendedName>
</protein>
<feature type="active site" evidence="4">
    <location>
        <position position="18"/>
    </location>
</feature>
<comment type="catalytic activity">
    <reaction evidence="3">
        <text>[protein]-L-glutamate 5-O-methyl ester + H2O = L-glutamyl-[protein] + methanol + H(+)</text>
        <dbReference type="Rhea" id="RHEA:23236"/>
        <dbReference type="Rhea" id="RHEA-COMP:10208"/>
        <dbReference type="Rhea" id="RHEA-COMP:10311"/>
        <dbReference type="ChEBI" id="CHEBI:15377"/>
        <dbReference type="ChEBI" id="CHEBI:15378"/>
        <dbReference type="ChEBI" id="CHEBI:17790"/>
        <dbReference type="ChEBI" id="CHEBI:29973"/>
        <dbReference type="ChEBI" id="CHEBI:82795"/>
        <dbReference type="EC" id="3.1.1.61"/>
    </reaction>
</comment>
<dbReference type="GO" id="GO:0000156">
    <property type="term" value="F:phosphorelay response regulator activity"/>
    <property type="evidence" value="ECO:0007669"/>
    <property type="project" value="InterPro"/>
</dbReference>
<dbReference type="Gene3D" id="3.40.50.180">
    <property type="entry name" value="Methylesterase CheB, C-terminal domain"/>
    <property type="match status" value="1"/>
</dbReference>
<dbReference type="SUPFAM" id="SSF52738">
    <property type="entry name" value="Methylesterase CheB, C-terminal domain"/>
    <property type="match status" value="1"/>
</dbReference>
<evidence type="ECO:0000256" key="4">
    <source>
        <dbReference type="PROSITE-ProRule" id="PRU00050"/>
    </source>
</evidence>
<dbReference type="CDD" id="cd16433">
    <property type="entry name" value="CheB"/>
    <property type="match status" value="1"/>
</dbReference>
<dbReference type="EC" id="3.1.1.61" evidence="2"/>
<evidence type="ECO:0000256" key="2">
    <source>
        <dbReference type="ARBA" id="ARBA00039140"/>
    </source>
</evidence>
<keyword evidence="1 4" id="KW-0378">Hydrolase</keyword>
<dbReference type="KEGG" id="falb:HYN59_12005"/>
<dbReference type="EMBL" id="CP029186">
    <property type="protein sequence ID" value="AWH85789.1"/>
    <property type="molecule type" value="Genomic_DNA"/>
</dbReference>
<keyword evidence="7" id="KW-1185">Reference proteome</keyword>
<evidence type="ECO:0000313" key="6">
    <source>
        <dbReference type="EMBL" id="AWH85789.1"/>
    </source>
</evidence>
<dbReference type="GO" id="GO:0008984">
    <property type="term" value="F:protein-glutamate methylesterase activity"/>
    <property type="evidence" value="ECO:0007669"/>
    <property type="project" value="UniProtKB-EC"/>
</dbReference>
<dbReference type="GO" id="GO:0005737">
    <property type="term" value="C:cytoplasm"/>
    <property type="evidence" value="ECO:0007669"/>
    <property type="project" value="InterPro"/>
</dbReference>
<dbReference type="InterPro" id="IPR035909">
    <property type="entry name" value="CheB_C"/>
</dbReference>
<dbReference type="PANTHER" id="PTHR42872:SF6">
    <property type="entry name" value="PROTEIN-GLUTAMATE METHYLESTERASE_PROTEIN-GLUTAMINE GLUTAMINASE"/>
    <property type="match status" value="1"/>
</dbReference>
<keyword evidence="4" id="KW-0145">Chemotaxis</keyword>
<dbReference type="InterPro" id="IPR000673">
    <property type="entry name" value="Sig_transdc_resp-reg_Me-estase"/>
</dbReference>
<dbReference type="AlphaFoldDB" id="A0A2S1QZR2"/>
<gene>
    <name evidence="6" type="ORF">HYN59_12005</name>
</gene>
<proteinExistence type="predicted"/>
<feature type="active site" evidence="4">
    <location>
        <position position="45"/>
    </location>
</feature>
<feature type="active site" evidence="4">
    <location>
        <position position="138"/>
    </location>
</feature>
<dbReference type="Pfam" id="PF01339">
    <property type="entry name" value="CheB_methylest"/>
    <property type="match status" value="1"/>
</dbReference>
<evidence type="ECO:0000256" key="1">
    <source>
        <dbReference type="ARBA" id="ARBA00022801"/>
    </source>
</evidence>
<dbReference type="PROSITE" id="PS50122">
    <property type="entry name" value="CHEB"/>
    <property type="match status" value="1"/>
</dbReference>
<sequence length="195" mass="20753">MEEDKIISGCRVLIIGGSAGSLDALLKILPHLTAIPSFSLVIVLHRRSGEDTTLEELIAVKTSIPVTEVEDKIPLLPGCIYIAPSDYHLLFENNGTLSLDISEKINYSRPSIDVAFESAADIYGPKLTAILLSGANADGTQGLIAVKNAGGTIVVQDPETAEMPFMPRNAIENMTPDHILNVEEMIGFIGGGIGL</sequence>
<name>A0A2S1QZR2_9FLAO</name>
<dbReference type="PANTHER" id="PTHR42872">
    <property type="entry name" value="PROTEIN-GLUTAMATE METHYLESTERASE/PROTEIN-GLUTAMINE GLUTAMINASE"/>
    <property type="match status" value="1"/>
</dbReference>
<feature type="domain" description="CheB-type methylesterase" evidence="5">
    <location>
        <begin position="6"/>
        <end position="185"/>
    </location>
</feature>